<protein>
    <submittedName>
        <fullName evidence="2">Uncharacterized protein</fullName>
    </submittedName>
</protein>
<sequence length="163" mass="17896">MNTLSAPDNLPRFFGHGAVRILLPAAVTGERTETLPSVKVSKWRDLLVPIDKKDGNIPPSTVVEHQRAVENLPSPRAGGPAFFSALRKIGAGEFWEFADGEMNAPPNKRGRPRMSRPRPGGWRWRRSPVPPSRSRKSAKCSTSRSQRFIGRSFAVALPGSSPC</sequence>
<organism evidence="2 3">
    <name type="scientific">Mesorhizobium metallidurans STM 2683</name>
    <dbReference type="NCBI Taxonomy" id="1297569"/>
    <lineage>
        <taxon>Bacteria</taxon>
        <taxon>Pseudomonadati</taxon>
        <taxon>Pseudomonadota</taxon>
        <taxon>Alphaproteobacteria</taxon>
        <taxon>Hyphomicrobiales</taxon>
        <taxon>Phyllobacteriaceae</taxon>
        <taxon>Mesorhizobium</taxon>
    </lineage>
</organism>
<reference evidence="2 3" key="1">
    <citation type="submission" date="2013-02" db="EMBL/GenBank/DDBJ databases">
        <authorList>
            <person name="Genoscope - CEA"/>
        </authorList>
    </citation>
    <scope>NUCLEOTIDE SEQUENCE [LARGE SCALE GENOMIC DNA]</scope>
    <source>
        <strain evidence="2 3">STM 2683</strain>
    </source>
</reference>
<keyword evidence="3" id="KW-1185">Reference proteome</keyword>
<evidence type="ECO:0000313" key="3">
    <source>
        <dbReference type="Proteomes" id="UP000012062"/>
    </source>
</evidence>
<name>M5EWY5_9HYPH</name>
<proteinExistence type="predicted"/>
<dbReference type="STRING" id="1297569.MESS2_750007"/>
<feature type="region of interest" description="Disordered" evidence="1">
    <location>
        <begin position="100"/>
        <end position="145"/>
    </location>
</feature>
<gene>
    <name evidence="2" type="ORF">MESS2_750007</name>
</gene>
<dbReference type="Proteomes" id="UP000012062">
    <property type="component" value="Unassembled WGS sequence"/>
</dbReference>
<dbReference type="EMBL" id="CAUM01000145">
    <property type="protein sequence ID" value="CCV08458.1"/>
    <property type="molecule type" value="Genomic_DNA"/>
</dbReference>
<evidence type="ECO:0000313" key="2">
    <source>
        <dbReference type="EMBL" id="CCV08458.1"/>
    </source>
</evidence>
<dbReference type="AlphaFoldDB" id="M5EWY5"/>
<accession>M5EWY5</accession>
<evidence type="ECO:0000256" key="1">
    <source>
        <dbReference type="SAM" id="MobiDB-lite"/>
    </source>
</evidence>
<comment type="caution">
    <text evidence="2">The sequence shown here is derived from an EMBL/GenBank/DDBJ whole genome shotgun (WGS) entry which is preliminary data.</text>
</comment>